<dbReference type="GO" id="GO:0006419">
    <property type="term" value="P:alanyl-tRNA aminoacylation"/>
    <property type="evidence" value="ECO:0007669"/>
    <property type="project" value="InterPro"/>
</dbReference>
<feature type="compositionally biased region" description="Basic and acidic residues" evidence="2">
    <location>
        <begin position="670"/>
        <end position="696"/>
    </location>
</feature>
<dbReference type="Pfam" id="PF01411">
    <property type="entry name" value="tRNA-synt_2c"/>
    <property type="match status" value="1"/>
</dbReference>
<dbReference type="Gramene" id="TKW32246">
    <property type="protein sequence ID" value="TKW32246"/>
    <property type="gene ID" value="SEVIR_2G161600v2"/>
</dbReference>
<accession>A0A4V6DE83</accession>
<dbReference type="PANTHER" id="PTHR18063">
    <property type="entry name" value="NF-E2 INDUCIBLE PROTEIN"/>
    <property type="match status" value="1"/>
</dbReference>
<proteinExistence type="predicted"/>
<dbReference type="GO" id="GO:0016807">
    <property type="term" value="F:cysteine-type carboxypeptidase activity"/>
    <property type="evidence" value="ECO:0007669"/>
    <property type="project" value="TreeGrafter"/>
</dbReference>
<dbReference type="SUPFAM" id="SSF55681">
    <property type="entry name" value="Class II aaRS and biotin synthetases"/>
    <property type="match status" value="1"/>
</dbReference>
<organism evidence="4 5">
    <name type="scientific">Setaria viridis</name>
    <name type="common">Green bristlegrass</name>
    <name type="synonym">Setaria italica subsp. viridis</name>
    <dbReference type="NCBI Taxonomy" id="4556"/>
    <lineage>
        <taxon>Eukaryota</taxon>
        <taxon>Viridiplantae</taxon>
        <taxon>Streptophyta</taxon>
        <taxon>Embryophyta</taxon>
        <taxon>Tracheophyta</taxon>
        <taxon>Spermatophyta</taxon>
        <taxon>Magnoliopsida</taxon>
        <taxon>Liliopsida</taxon>
        <taxon>Poales</taxon>
        <taxon>Poaceae</taxon>
        <taxon>PACMAD clade</taxon>
        <taxon>Panicoideae</taxon>
        <taxon>Panicodae</taxon>
        <taxon>Paniceae</taxon>
        <taxon>Cenchrinae</taxon>
        <taxon>Setaria</taxon>
    </lineage>
</organism>
<dbReference type="InterPro" id="IPR018165">
    <property type="entry name" value="Ala-tRNA-synth_IIc_core"/>
</dbReference>
<dbReference type="InterPro" id="IPR045864">
    <property type="entry name" value="aa-tRNA-synth_II/BPL/LPL"/>
</dbReference>
<evidence type="ECO:0000259" key="3">
    <source>
        <dbReference type="PROSITE" id="PS50860"/>
    </source>
</evidence>
<dbReference type="GO" id="GO:0071944">
    <property type="term" value="C:cell periphery"/>
    <property type="evidence" value="ECO:0007669"/>
    <property type="project" value="TreeGrafter"/>
</dbReference>
<evidence type="ECO:0000256" key="1">
    <source>
        <dbReference type="ARBA" id="ARBA00013168"/>
    </source>
</evidence>
<gene>
    <name evidence="4" type="ORF">SEVIR_2G161600v2</name>
</gene>
<reference evidence="4" key="1">
    <citation type="submission" date="2019-03" db="EMBL/GenBank/DDBJ databases">
        <title>WGS assembly of Setaria viridis.</title>
        <authorList>
            <person name="Huang P."/>
            <person name="Jenkins J."/>
            <person name="Grimwood J."/>
            <person name="Barry K."/>
            <person name="Healey A."/>
            <person name="Mamidi S."/>
            <person name="Sreedasyam A."/>
            <person name="Shu S."/>
            <person name="Feldman M."/>
            <person name="Wu J."/>
            <person name="Yu Y."/>
            <person name="Chen C."/>
            <person name="Johnson J."/>
            <person name="Rokhsar D."/>
            <person name="Baxter I."/>
            <person name="Schmutz J."/>
            <person name="Brutnell T."/>
            <person name="Kellogg E."/>
        </authorList>
    </citation>
    <scope>NUCLEOTIDE SEQUENCE [LARGE SCALE GENOMIC DNA]</scope>
</reference>
<dbReference type="PROSITE" id="PS50860">
    <property type="entry name" value="AA_TRNA_LIGASE_II_ALA"/>
    <property type="match status" value="1"/>
</dbReference>
<dbReference type="PANTHER" id="PTHR18063:SF17">
    <property type="entry name" value="MINDY DEUBIQUITINASE DOMAIN-CONTAINING PROTEIN"/>
    <property type="match status" value="1"/>
</dbReference>
<dbReference type="InterPro" id="IPR018164">
    <property type="entry name" value="Ala-tRNA-synth_IIc_N"/>
</dbReference>
<dbReference type="GO" id="GO:0003676">
    <property type="term" value="F:nucleic acid binding"/>
    <property type="evidence" value="ECO:0007669"/>
    <property type="project" value="InterPro"/>
</dbReference>
<evidence type="ECO:0000313" key="4">
    <source>
        <dbReference type="EMBL" id="TKW32246.1"/>
    </source>
</evidence>
<evidence type="ECO:0000313" key="5">
    <source>
        <dbReference type="Proteomes" id="UP000298652"/>
    </source>
</evidence>
<dbReference type="InterPro" id="IPR007518">
    <property type="entry name" value="MINDY"/>
</dbReference>
<evidence type="ECO:0000256" key="2">
    <source>
        <dbReference type="SAM" id="MobiDB-lite"/>
    </source>
</evidence>
<dbReference type="GO" id="GO:0005524">
    <property type="term" value="F:ATP binding"/>
    <property type="evidence" value="ECO:0007669"/>
    <property type="project" value="InterPro"/>
</dbReference>
<feature type="domain" description="Alanyl-transfer RNA synthetases family profile" evidence="3">
    <location>
        <begin position="9"/>
        <end position="352"/>
    </location>
</feature>
<protein>
    <recommendedName>
        <fullName evidence="1">alanine--tRNA ligase</fullName>
        <ecNumber evidence="1">6.1.1.7</ecNumber>
    </recommendedName>
</protein>
<dbReference type="GO" id="GO:0004843">
    <property type="term" value="F:cysteine-type deubiquitinase activity"/>
    <property type="evidence" value="ECO:0007669"/>
    <property type="project" value="InterPro"/>
</dbReference>
<name>A0A4V6DE83_SETVI</name>
<dbReference type="GO" id="GO:0004813">
    <property type="term" value="F:alanine-tRNA ligase activity"/>
    <property type="evidence" value="ECO:0007669"/>
    <property type="project" value="UniProtKB-EC"/>
</dbReference>
<keyword evidence="5" id="KW-1185">Reference proteome</keyword>
<dbReference type="Pfam" id="PF04424">
    <property type="entry name" value="MINDY_DUB"/>
    <property type="match status" value="3"/>
</dbReference>
<dbReference type="GO" id="GO:1990380">
    <property type="term" value="F:K48-linked deubiquitinase activity"/>
    <property type="evidence" value="ECO:0007669"/>
    <property type="project" value="InterPro"/>
</dbReference>
<dbReference type="GO" id="GO:0071108">
    <property type="term" value="P:protein K48-linked deubiquitination"/>
    <property type="evidence" value="ECO:0007669"/>
    <property type="project" value="TreeGrafter"/>
</dbReference>
<sequence>MAIAPSLEWPVETVRQTFFSYFGENQHARLSSTPVIPVDDPKLPLIRMCLNWFKGTLNGRGRHRTCFSLRCIIASGDDDVIDHFRSDTTYHRFTEILGSWSFGDYFKEEAIGLSFSLLSKKYKLPQSRIYATYFSGDTSYCLSSDNESKNTLQKYIGKERIVPSMSKADFWMTGSPCGPCIGFFFDCSDSQDGVGSVMNITDDKFVKICRLVFVEFDRQADGVLGLLQAKHVLTGINLECLAVIFQNKESHYDLDVYADVLSNIYYCAGPGIEDYSNKIGAADTDGVDMAYRLLADHIRMIAVTNAPSSQLGKGNEGREYFLKCANKQAVQYGHEVLKTNQEDYDVILYGILQNEPDLCTELEGTIMERIVKDEVMIYKKTIAEKKKKKDVTAVVWYATRVIEFLGRRTPIILKNKDTRCSLVALCNVLLLGEKITLNLDIKKVLEGHLIYLLEQNLELSEFNKQVLGVLLKLPGSLYFDVTFASSCGFEQTSETVLFVFLGVPLHHGWLVDPQDVELGSSIPRSSYSKLSYNLAVYESIRSSTNSGPQKHGGCKDDMLYSALAFSLTGSEEELVFNFSGTKLYLQNEKLITISKFEDKIYVLLNDLSLFGAETDAVWERLTQANGDGLFVDCDFVPTDSKIQSVLPLTKRERKKRNKKEKMGLKGLLVPKEKEEDRNEDREEDRNEDRDDEKTEEKDDENIEEKANISGMRVNLNIRPIDFFGRSTHVNHQINDGPCALIAVCNVLLLKEDIFFEPHETVVSMEYLLNLVVSFLKESMKMQAHCSEIQRKIWDVAQTLATGFDVDVVFTRTDGFTMTPEWLLLDCLDLNLRHGWIAAGDLLPGPEVSFESLTLVANGLGFPHAETIKKFLRRPQLTPIGLVSLQEDLVENVPCILYWNNHYNTIVKINGVLLSLAIDSNYLRTSAVWQTLHEVNCDGVYLDSNFTPIYKGLDAAPSRESSWLSLSPKTWTPRSCTYSMRPDTEEDISHEKSVPGPQIVPEIREVSLEEFVQISGNEFSKLKIIFVDDNFLDVVDTTKIGRNFDSRTIFVIDGVRAGIRAPYCDKFCEEVKFNDFYQLHL</sequence>
<dbReference type="EC" id="6.1.1.7" evidence="1"/>
<dbReference type="Proteomes" id="UP000298652">
    <property type="component" value="Chromosome 2"/>
</dbReference>
<dbReference type="AlphaFoldDB" id="A0A4V6DE83"/>
<feature type="region of interest" description="Disordered" evidence="2">
    <location>
        <begin position="665"/>
        <end position="705"/>
    </location>
</feature>
<dbReference type="GO" id="GO:0005829">
    <property type="term" value="C:cytosol"/>
    <property type="evidence" value="ECO:0007669"/>
    <property type="project" value="TreeGrafter"/>
</dbReference>
<dbReference type="Gene3D" id="3.30.930.10">
    <property type="entry name" value="Bira Bifunctional Protein, Domain 2"/>
    <property type="match status" value="1"/>
</dbReference>
<dbReference type="InterPro" id="IPR033979">
    <property type="entry name" value="MINDY_domain"/>
</dbReference>
<dbReference type="EMBL" id="CM016553">
    <property type="protein sequence ID" value="TKW32246.1"/>
    <property type="molecule type" value="Genomic_DNA"/>
</dbReference>